<keyword evidence="3" id="KW-1185">Reference proteome</keyword>
<dbReference type="Proteomes" id="UP001500363">
    <property type="component" value="Unassembled WGS sequence"/>
</dbReference>
<feature type="chain" id="PRO_5047322551" evidence="1">
    <location>
        <begin position="23"/>
        <end position="315"/>
    </location>
</feature>
<comment type="caution">
    <text evidence="2">The sequence shown here is derived from an EMBL/GenBank/DDBJ whole genome shotgun (WGS) entry which is preliminary data.</text>
</comment>
<keyword evidence="1" id="KW-0732">Signal</keyword>
<evidence type="ECO:0000313" key="3">
    <source>
        <dbReference type="Proteomes" id="UP001500363"/>
    </source>
</evidence>
<reference evidence="3" key="1">
    <citation type="journal article" date="2019" name="Int. J. Syst. Evol. Microbiol.">
        <title>The Global Catalogue of Microorganisms (GCM) 10K type strain sequencing project: providing services to taxonomists for standard genome sequencing and annotation.</title>
        <authorList>
            <consortium name="The Broad Institute Genomics Platform"/>
            <consortium name="The Broad Institute Genome Sequencing Center for Infectious Disease"/>
            <person name="Wu L."/>
            <person name="Ma J."/>
        </authorList>
    </citation>
    <scope>NUCLEOTIDE SEQUENCE [LARGE SCALE GENOMIC DNA]</scope>
    <source>
        <strain evidence="3">JCM 14303</strain>
    </source>
</reference>
<accession>A0ABP4L9M4</accession>
<gene>
    <name evidence="2" type="ORF">GCM10009741_16490</name>
</gene>
<organism evidence="2 3">
    <name type="scientific">Kribbella lupini</name>
    <dbReference type="NCBI Taxonomy" id="291602"/>
    <lineage>
        <taxon>Bacteria</taxon>
        <taxon>Bacillati</taxon>
        <taxon>Actinomycetota</taxon>
        <taxon>Actinomycetes</taxon>
        <taxon>Propionibacteriales</taxon>
        <taxon>Kribbellaceae</taxon>
        <taxon>Kribbella</taxon>
    </lineage>
</organism>
<evidence type="ECO:0000313" key="2">
    <source>
        <dbReference type="EMBL" id="GAA1517749.1"/>
    </source>
</evidence>
<sequence length="315" mass="33272">MERLISLGLAAVLLAGCSVAHRANERPPEPPRPVVPVPTVIAPPQPQGVDGRVGQSGHHACTAVAAPDNLVKRPSSKWVAKPFGWNDGGLPAFDLCTLVVGGLPAVIGVSSLAAPPGALERVANTLGMFEPADKLGGAARDLGPGARTSGRGIVFETTNRIVRITTASGLPDGELLRVAVSVRNAVPKVLRPARQSDAACQLSNAMAERFIGVLVQLRRDYRVNGALTCIWGTTEATVAIVESLHTDSIPEASQTPPPRSAPIGRPGYYLPDQGELVFRNGRRVVRVSALTDPPREIPLESLLDIVEPLLPLFLR</sequence>
<name>A0ABP4L9M4_9ACTN</name>
<protein>
    <submittedName>
        <fullName evidence="2">Uncharacterized protein</fullName>
    </submittedName>
</protein>
<proteinExistence type="predicted"/>
<dbReference type="EMBL" id="BAAANC010000001">
    <property type="protein sequence ID" value="GAA1517749.1"/>
    <property type="molecule type" value="Genomic_DNA"/>
</dbReference>
<evidence type="ECO:0000256" key="1">
    <source>
        <dbReference type="SAM" id="SignalP"/>
    </source>
</evidence>
<dbReference type="PROSITE" id="PS51257">
    <property type="entry name" value="PROKAR_LIPOPROTEIN"/>
    <property type="match status" value="1"/>
</dbReference>
<feature type="signal peptide" evidence="1">
    <location>
        <begin position="1"/>
        <end position="22"/>
    </location>
</feature>